<name>A0A1J6KT56_NICAT</name>
<dbReference type="InterPro" id="IPR004314">
    <property type="entry name" value="Neprosin"/>
</dbReference>
<comment type="caution">
    <text evidence="3">The sequence shown here is derived from an EMBL/GenBank/DDBJ whole genome shotgun (WGS) entry which is preliminary data.</text>
</comment>
<dbReference type="SMR" id="A0A1J6KT56"/>
<dbReference type="OMA" id="NWIDFAG"/>
<dbReference type="Gene3D" id="3.90.1320.10">
    <property type="entry name" value="Outer-capsid protein sigma 3, large lobe"/>
    <property type="match status" value="1"/>
</dbReference>
<organism evidence="3 4">
    <name type="scientific">Nicotiana attenuata</name>
    <name type="common">Coyote tobacco</name>
    <dbReference type="NCBI Taxonomy" id="49451"/>
    <lineage>
        <taxon>Eukaryota</taxon>
        <taxon>Viridiplantae</taxon>
        <taxon>Streptophyta</taxon>
        <taxon>Embryophyta</taxon>
        <taxon>Tracheophyta</taxon>
        <taxon>Spermatophyta</taxon>
        <taxon>Magnoliopsida</taxon>
        <taxon>eudicotyledons</taxon>
        <taxon>Gunneridae</taxon>
        <taxon>Pentapetalae</taxon>
        <taxon>asterids</taxon>
        <taxon>lamiids</taxon>
        <taxon>Solanales</taxon>
        <taxon>Solanaceae</taxon>
        <taxon>Nicotianoideae</taxon>
        <taxon>Nicotianeae</taxon>
        <taxon>Nicotiana</taxon>
    </lineage>
</organism>
<dbReference type="Pfam" id="PF03080">
    <property type="entry name" value="Neprosin"/>
    <property type="match status" value="1"/>
</dbReference>
<feature type="signal peptide" evidence="1">
    <location>
        <begin position="1"/>
        <end position="25"/>
    </location>
</feature>
<dbReference type="Gramene" id="OIT27960">
    <property type="protein sequence ID" value="OIT27960"/>
    <property type="gene ID" value="A4A49_24191"/>
</dbReference>
<evidence type="ECO:0000256" key="1">
    <source>
        <dbReference type="SAM" id="SignalP"/>
    </source>
</evidence>
<reference evidence="3" key="1">
    <citation type="submission" date="2016-11" db="EMBL/GenBank/DDBJ databases">
        <title>The genome of Nicotiana attenuata.</title>
        <authorList>
            <person name="Xu S."/>
            <person name="Brockmoeller T."/>
            <person name="Gaquerel E."/>
            <person name="Navarro A."/>
            <person name="Kuhl H."/>
            <person name="Gase K."/>
            <person name="Ling Z."/>
            <person name="Zhou W."/>
            <person name="Kreitzer C."/>
            <person name="Stanke M."/>
            <person name="Tang H."/>
            <person name="Lyons E."/>
            <person name="Pandey P."/>
            <person name="Pandey S.P."/>
            <person name="Timmermann B."/>
            <person name="Baldwin I.T."/>
        </authorList>
    </citation>
    <scope>NUCLEOTIDE SEQUENCE [LARGE SCALE GENOMIC DNA]</scope>
    <source>
        <strain evidence="3">UT</strain>
    </source>
</reference>
<keyword evidence="1" id="KW-0732">Signal</keyword>
<dbReference type="AlphaFoldDB" id="A0A1J6KT56"/>
<sequence>MAVRDTTICFSLLVSIVILSNVVECYESGRRSIITIETIHGDFYDCVDIYKQPTLLHPKLGSERIKMIIANELERQKEEKIGGFKAEEYWLNKEGCPIGTVPIRRMKKKQLQNARHASLSLFNEYFGYNWIDFAGISITASPPIERFLGVSAFLCLYNPQVNGTGQYSAATIYFSNGAGKNLEQIEVGWIVHPKLNGDNRTHLYTTWTADGFHTTGCYNTHCPGFIQLSRVIPVDYAFPRTSAVQTKFKEEVLLRVYQTEYLDYHLVMPVMNEEIGMWPFELFDKLSANGAYTVQYGGKVYTPAGEYITPAMGAGKFRGGQPYLTCYMRKVLYEIEINGKKQQVPPDDSKV</sequence>
<dbReference type="EMBL" id="MJEQ01002216">
    <property type="protein sequence ID" value="OIT27960.1"/>
    <property type="molecule type" value="Genomic_DNA"/>
</dbReference>
<accession>A0A1J6KT56</accession>
<feature type="domain" description="Neprosin PEP catalytic" evidence="2">
    <location>
        <begin position="127"/>
        <end position="351"/>
    </location>
</feature>
<dbReference type="InterPro" id="IPR053168">
    <property type="entry name" value="Glutamic_endopeptidase"/>
</dbReference>
<dbReference type="PANTHER" id="PTHR31589">
    <property type="entry name" value="PROTEIN, PUTATIVE (DUF239)-RELATED-RELATED"/>
    <property type="match status" value="1"/>
</dbReference>
<evidence type="ECO:0000259" key="2">
    <source>
        <dbReference type="PROSITE" id="PS52045"/>
    </source>
</evidence>
<dbReference type="PROSITE" id="PS52045">
    <property type="entry name" value="NEPROSIN_PEP_CD"/>
    <property type="match status" value="1"/>
</dbReference>
<dbReference type="PANTHER" id="PTHR31589:SF56">
    <property type="entry name" value="NEPROSIN DOMAIN-CONTAINING PROTEIN"/>
    <property type="match status" value="1"/>
</dbReference>
<dbReference type="InterPro" id="IPR025521">
    <property type="entry name" value="Neprosin_propep"/>
</dbReference>
<evidence type="ECO:0000313" key="4">
    <source>
        <dbReference type="Proteomes" id="UP000187609"/>
    </source>
</evidence>
<dbReference type="OrthoDB" id="1741980at2759"/>
<dbReference type="Proteomes" id="UP000187609">
    <property type="component" value="Unassembled WGS sequence"/>
</dbReference>
<protein>
    <recommendedName>
        <fullName evidence="2">Neprosin PEP catalytic domain-containing protein</fullName>
    </recommendedName>
</protein>
<evidence type="ECO:0000313" key="3">
    <source>
        <dbReference type="EMBL" id="OIT27960.1"/>
    </source>
</evidence>
<dbReference type="Pfam" id="PF14365">
    <property type="entry name" value="Neprosin_AP"/>
    <property type="match status" value="1"/>
</dbReference>
<dbReference type="KEGG" id="nau:109213240"/>
<proteinExistence type="predicted"/>
<feature type="chain" id="PRO_5012475989" description="Neprosin PEP catalytic domain-containing protein" evidence="1">
    <location>
        <begin position="26"/>
        <end position="351"/>
    </location>
</feature>
<gene>
    <name evidence="3" type="ORF">A4A49_24191</name>
</gene>
<keyword evidence="4" id="KW-1185">Reference proteome</keyword>